<name>A0A0A9EVJ8_ARUDO</name>
<proteinExistence type="predicted"/>
<accession>A0A0A9EVJ8</accession>
<dbReference type="EMBL" id="GBRH01194882">
    <property type="protein sequence ID" value="JAE03014.1"/>
    <property type="molecule type" value="Transcribed_RNA"/>
</dbReference>
<sequence>MVRECNCSNCIAGAVLVSSSA</sequence>
<reference evidence="1" key="1">
    <citation type="submission" date="2014-09" db="EMBL/GenBank/DDBJ databases">
        <authorList>
            <person name="Magalhaes I.L.F."/>
            <person name="Oliveira U."/>
            <person name="Santos F.R."/>
            <person name="Vidigal T.H.D.A."/>
            <person name="Brescovit A.D."/>
            <person name="Santos A.J."/>
        </authorList>
    </citation>
    <scope>NUCLEOTIDE SEQUENCE</scope>
    <source>
        <tissue evidence="1">Shoot tissue taken approximately 20 cm above the soil surface</tissue>
    </source>
</reference>
<evidence type="ECO:0000313" key="1">
    <source>
        <dbReference type="EMBL" id="JAE03014.1"/>
    </source>
</evidence>
<protein>
    <submittedName>
        <fullName evidence="1">Uncharacterized protein</fullName>
    </submittedName>
</protein>
<reference evidence="1" key="2">
    <citation type="journal article" date="2015" name="Data Brief">
        <title>Shoot transcriptome of the giant reed, Arundo donax.</title>
        <authorList>
            <person name="Barrero R.A."/>
            <person name="Guerrero F.D."/>
            <person name="Moolhuijzen P."/>
            <person name="Goolsby J.A."/>
            <person name="Tidwell J."/>
            <person name="Bellgard S.E."/>
            <person name="Bellgard M.I."/>
        </authorList>
    </citation>
    <scope>NUCLEOTIDE SEQUENCE</scope>
    <source>
        <tissue evidence="1">Shoot tissue taken approximately 20 cm above the soil surface</tissue>
    </source>
</reference>
<organism evidence="1">
    <name type="scientific">Arundo donax</name>
    <name type="common">Giant reed</name>
    <name type="synonym">Donax arundinaceus</name>
    <dbReference type="NCBI Taxonomy" id="35708"/>
    <lineage>
        <taxon>Eukaryota</taxon>
        <taxon>Viridiplantae</taxon>
        <taxon>Streptophyta</taxon>
        <taxon>Embryophyta</taxon>
        <taxon>Tracheophyta</taxon>
        <taxon>Spermatophyta</taxon>
        <taxon>Magnoliopsida</taxon>
        <taxon>Liliopsida</taxon>
        <taxon>Poales</taxon>
        <taxon>Poaceae</taxon>
        <taxon>PACMAD clade</taxon>
        <taxon>Arundinoideae</taxon>
        <taxon>Arundineae</taxon>
        <taxon>Arundo</taxon>
    </lineage>
</organism>
<dbReference type="AlphaFoldDB" id="A0A0A9EVJ8"/>